<dbReference type="InterPro" id="IPR011044">
    <property type="entry name" value="Quino_amine_DH_bsu"/>
</dbReference>
<protein>
    <recommendedName>
        <fullName evidence="4">40-residue YVTN family beta-propeller repeat-containing protein</fullName>
    </recommendedName>
</protein>
<evidence type="ECO:0000313" key="2">
    <source>
        <dbReference type="EMBL" id="MCW9708059.1"/>
    </source>
</evidence>
<dbReference type="PANTHER" id="PTHR47197">
    <property type="entry name" value="PROTEIN NIRF"/>
    <property type="match status" value="1"/>
</dbReference>
<comment type="caution">
    <text evidence="2">The sequence shown here is derived from an EMBL/GenBank/DDBJ whole genome shotgun (WGS) entry which is preliminary data.</text>
</comment>
<dbReference type="SUPFAM" id="SSF50969">
    <property type="entry name" value="YVTN repeat-like/Quinoprotein amine dehydrogenase"/>
    <property type="match status" value="1"/>
</dbReference>
<dbReference type="PANTHER" id="PTHR47197:SF3">
    <property type="entry name" value="DIHYDRO-HEME D1 DEHYDROGENASE"/>
    <property type="match status" value="1"/>
</dbReference>
<proteinExistence type="predicted"/>
<evidence type="ECO:0000313" key="3">
    <source>
        <dbReference type="Proteomes" id="UP001207918"/>
    </source>
</evidence>
<dbReference type="EMBL" id="JAGGJA010000010">
    <property type="protein sequence ID" value="MCW9708059.1"/>
    <property type="molecule type" value="Genomic_DNA"/>
</dbReference>
<gene>
    <name evidence="2" type="ORF">J6I44_14430</name>
</gene>
<dbReference type="InterPro" id="IPR031815">
    <property type="entry name" value="DUF5074"/>
</dbReference>
<organism evidence="2 3">
    <name type="scientific">Fodinibius salsisoli</name>
    <dbReference type="NCBI Taxonomy" id="2820877"/>
    <lineage>
        <taxon>Bacteria</taxon>
        <taxon>Pseudomonadati</taxon>
        <taxon>Balneolota</taxon>
        <taxon>Balneolia</taxon>
        <taxon>Balneolales</taxon>
        <taxon>Balneolaceae</taxon>
        <taxon>Fodinibius</taxon>
    </lineage>
</organism>
<keyword evidence="3" id="KW-1185">Reference proteome</keyword>
<reference evidence="2 3" key="1">
    <citation type="submission" date="2021-03" db="EMBL/GenBank/DDBJ databases">
        <title>Aliifodinibius sp. nov., a new bacterium isolated from saline soil.</title>
        <authorList>
            <person name="Galisteo C."/>
            <person name="De La Haba R."/>
            <person name="Sanchez-Porro C."/>
            <person name="Ventosa A."/>
        </authorList>
    </citation>
    <scope>NUCLEOTIDE SEQUENCE [LARGE SCALE GENOMIC DNA]</scope>
    <source>
        <strain evidence="2 3">1BSP15-2V2</strain>
    </source>
</reference>
<dbReference type="InterPro" id="IPR051200">
    <property type="entry name" value="Host-pathogen_enzymatic-act"/>
</dbReference>
<dbReference type="Proteomes" id="UP001207918">
    <property type="component" value="Unassembled WGS sequence"/>
</dbReference>
<dbReference type="Gene3D" id="2.130.10.10">
    <property type="entry name" value="YVTN repeat-like/Quinoprotein amine dehydrogenase"/>
    <property type="match status" value="1"/>
</dbReference>
<feature type="signal peptide" evidence="1">
    <location>
        <begin position="1"/>
        <end position="29"/>
    </location>
</feature>
<sequence>MNSKNLTMKNRSILFVLAAFLLVSSCDNNTNSDPGQLEQASVYVINEGNFSQSNGAISSYNFETGESSVDVIADKTGSPFVGYIQGSTIIEDQLFVVTNAPSQIKVYDLKTLDLQDTAELSFDPRAISPAGQGKALVSSLYDSSVVALDLETMEITDPKIMVGPYPNYTLNADGKVYVSNGNSTVSMIDVGSVELGKNIPVGPGPNQIIEGPSGLIWVVCEGYAAYDDNGNRDPENDVPGGIYIIDPAQQAVVTNIQTGGRPTGIAINNNSDLAYVSYTSSDVVTIDMNTQQIVDESFISRSFNAIGFTASEQMILGGVSNGLAQNGKTIMYTLDGTAVDSFEVGKSPIEFEFVTN</sequence>
<dbReference type="RefSeq" id="WP_265766845.1">
    <property type="nucleotide sequence ID" value="NZ_JAGGJA010000010.1"/>
</dbReference>
<dbReference type="Pfam" id="PF16819">
    <property type="entry name" value="DUF5074"/>
    <property type="match status" value="1"/>
</dbReference>
<dbReference type="InterPro" id="IPR015943">
    <property type="entry name" value="WD40/YVTN_repeat-like_dom_sf"/>
</dbReference>
<keyword evidence="1" id="KW-0732">Signal</keyword>
<dbReference type="PROSITE" id="PS51257">
    <property type="entry name" value="PROKAR_LIPOPROTEIN"/>
    <property type="match status" value="1"/>
</dbReference>
<feature type="chain" id="PRO_5045760396" description="40-residue YVTN family beta-propeller repeat-containing protein" evidence="1">
    <location>
        <begin position="30"/>
        <end position="356"/>
    </location>
</feature>
<evidence type="ECO:0000256" key="1">
    <source>
        <dbReference type="SAM" id="SignalP"/>
    </source>
</evidence>
<evidence type="ECO:0008006" key="4">
    <source>
        <dbReference type="Google" id="ProtNLM"/>
    </source>
</evidence>
<accession>A0ABT3PQC4</accession>
<name>A0ABT3PQC4_9BACT</name>